<dbReference type="RefSeq" id="WP_267989103.1">
    <property type="nucleotide sequence ID" value="NZ_JAPJZI010000001.1"/>
</dbReference>
<dbReference type="SUPFAM" id="SSF53756">
    <property type="entry name" value="UDP-Glycosyltransferase/glycogen phosphorylase"/>
    <property type="match status" value="1"/>
</dbReference>
<dbReference type="PANTHER" id="PTHR46401:SF2">
    <property type="entry name" value="GLYCOSYLTRANSFERASE WBBK-RELATED"/>
    <property type="match status" value="1"/>
</dbReference>
<evidence type="ECO:0000313" key="5">
    <source>
        <dbReference type="Proteomes" id="UP001151234"/>
    </source>
</evidence>
<dbReference type="AlphaFoldDB" id="A0A9X3ZGI9"/>
<dbReference type="Pfam" id="PF13439">
    <property type="entry name" value="Glyco_transf_4"/>
    <property type="match status" value="1"/>
</dbReference>
<name>A0A9X3ZGI9_9HYPH</name>
<keyword evidence="1" id="KW-0808">Transferase</keyword>
<comment type="caution">
    <text evidence="4">The sequence shown here is derived from an EMBL/GenBank/DDBJ whole genome shotgun (WGS) entry which is preliminary data.</text>
</comment>
<dbReference type="PANTHER" id="PTHR46401">
    <property type="entry name" value="GLYCOSYLTRANSFERASE WBBK-RELATED"/>
    <property type="match status" value="1"/>
</dbReference>
<dbReference type="Pfam" id="PF00534">
    <property type="entry name" value="Glycos_transf_1"/>
    <property type="match status" value="1"/>
</dbReference>
<organism evidence="4 5">
    <name type="scientific">Hoeflea prorocentri</name>
    <dbReference type="NCBI Taxonomy" id="1922333"/>
    <lineage>
        <taxon>Bacteria</taxon>
        <taxon>Pseudomonadati</taxon>
        <taxon>Pseudomonadota</taxon>
        <taxon>Alphaproteobacteria</taxon>
        <taxon>Hyphomicrobiales</taxon>
        <taxon>Rhizobiaceae</taxon>
        <taxon>Hoeflea</taxon>
    </lineage>
</organism>
<feature type="domain" description="Glycosyl transferase family 1" evidence="2">
    <location>
        <begin position="191"/>
        <end position="347"/>
    </location>
</feature>
<keyword evidence="5" id="KW-1185">Reference proteome</keyword>
<evidence type="ECO:0000259" key="3">
    <source>
        <dbReference type="Pfam" id="PF13439"/>
    </source>
</evidence>
<dbReference type="Gene3D" id="3.40.50.2000">
    <property type="entry name" value="Glycogen Phosphorylase B"/>
    <property type="match status" value="2"/>
</dbReference>
<proteinExistence type="predicted"/>
<dbReference type="CDD" id="cd03809">
    <property type="entry name" value="GT4_MtfB-like"/>
    <property type="match status" value="1"/>
</dbReference>
<dbReference type="InterPro" id="IPR001296">
    <property type="entry name" value="Glyco_trans_1"/>
</dbReference>
<dbReference type="Proteomes" id="UP001151234">
    <property type="component" value="Unassembled WGS sequence"/>
</dbReference>
<reference evidence="4" key="1">
    <citation type="submission" date="2022-11" db="EMBL/GenBank/DDBJ databases">
        <title>Draft genome sequence of Hoeflea poritis E7-10 and Hoeflea prorocentri PM5-8, separated from scleractinian coral Porites lutea and marine dinoflagellate.</title>
        <authorList>
            <person name="Zhang G."/>
            <person name="Wei Q."/>
            <person name="Cai L."/>
        </authorList>
    </citation>
    <scope>NUCLEOTIDE SEQUENCE</scope>
    <source>
        <strain evidence="4">PM5-8</strain>
    </source>
</reference>
<protein>
    <submittedName>
        <fullName evidence="4">Glycosyltransferase family 1 protein</fullName>
    </submittedName>
</protein>
<gene>
    <name evidence="4" type="ORF">OQ273_03570</name>
</gene>
<accession>A0A9X3ZGI9</accession>
<evidence type="ECO:0000259" key="2">
    <source>
        <dbReference type="Pfam" id="PF00534"/>
    </source>
</evidence>
<dbReference type="GO" id="GO:0016757">
    <property type="term" value="F:glycosyltransferase activity"/>
    <property type="evidence" value="ECO:0007669"/>
    <property type="project" value="InterPro"/>
</dbReference>
<sequence length="378" mass="42151">MSTLTRLSVDARNLLSYRNGIGRTILETCHTAAQRDTKITLYWPQKPKIIPKEIHEAENRYWDKGGGINRVLWSGTSLPRSVNKTGPDIFWGPAHRVPIGLNRSIPCVVTIHDLVWAKHPQTMRRLGWLADRILAPHAMRRADVIVAVSKSTRDDILERYPQFTEKVHVIYPGVSVTTDIKTNKGGEYQRDGDYALFVGTIEPRKNLQSLLKAIAISRAAGHLAGRLLIAGGKGWRHAELGDLIDRYNLADCVQALGYVSDAELARLYKDARFLAMPSLYEGFGLPIIEAGSYGVPALTSNVSSMPEVAGKAGLLVDPHDPHDIARGWQRLWNDDALHAELSSHARENAARFSWSKTADEMLSLFQDVIDRHRQANSS</sequence>
<evidence type="ECO:0000256" key="1">
    <source>
        <dbReference type="ARBA" id="ARBA00022679"/>
    </source>
</evidence>
<evidence type="ECO:0000313" key="4">
    <source>
        <dbReference type="EMBL" id="MDA5397646.1"/>
    </source>
</evidence>
<feature type="domain" description="Glycosyltransferase subfamily 4-like N-terminal" evidence="3">
    <location>
        <begin position="19"/>
        <end position="176"/>
    </location>
</feature>
<dbReference type="InterPro" id="IPR028098">
    <property type="entry name" value="Glyco_trans_4-like_N"/>
</dbReference>
<dbReference type="EMBL" id="JAPJZI010000001">
    <property type="protein sequence ID" value="MDA5397646.1"/>
    <property type="molecule type" value="Genomic_DNA"/>
</dbReference>